<keyword evidence="3" id="KW-1185">Reference proteome</keyword>
<dbReference type="Pfam" id="PF19054">
    <property type="entry name" value="DUF5753"/>
    <property type="match status" value="1"/>
</dbReference>
<comment type="caution">
    <text evidence="2">The sequence shown here is derived from an EMBL/GenBank/DDBJ whole genome shotgun (WGS) entry which is preliminary data.</text>
</comment>
<dbReference type="EMBL" id="QLYX01000002">
    <property type="protein sequence ID" value="RAY16434.1"/>
    <property type="molecule type" value="Genomic_DNA"/>
</dbReference>
<protein>
    <submittedName>
        <fullName evidence="2">XRE family transcriptional regulator</fullName>
    </submittedName>
</protein>
<dbReference type="InterPro" id="IPR043917">
    <property type="entry name" value="DUF5753"/>
</dbReference>
<dbReference type="CDD" id="cd00093">
    <property type="entry name" value="HTH_XRE"/>
    <property type="match status" value="1"/>
</dbReference>
<dbReference type="Pfam" id="PF13560">
    <property type="entry name" value="HTH_31"/>
    <property type="match status" value="1"/>
</dbReference>
<evidence type="ECO:0000259" key="1">
    <source>
        <dbReference type="PROSITE" id="PS50943"/>
    </source>
</evidence>
<dbReference type="AlphaFoldDB" id="A0A365HBA6"/>
<dbReference type="SMART" id="SM00530">
    <property type="entry name" value="HTH_XRE"/>
    <property type="match status" value="1"/>
</dbReference>
<gene>
    <name evidence="2" type="ORF">DPM19_06055</name>
</gene>
<reference evidence="2 3" key="1">
    <citation type="submission" date="2018-06" db="EMBL/GenBank/DDBJ databases">
        <title>Actinomadura craniellae sp. nov. isolated from marine sponge Craniella sp.</title>
        <authorList>
            <person name="Li L."/>
            <person name="Xu Q.H."/>
            <person name="Lin H.W."/>
            <person name="Lu Y.H."/>
        </authorList>
    </citation>
    <scope>NUCLEOTIDE SEQUENCE [LARGE SCALE GENOMIC DNA]</scope>
    <source>
        <strain evidence="2 3">LHW63021</strain>
    </source>
</reference>
<proteinExistence type="predicted"/>
<sequence length="284" mass="31979">MREQPTSSARTRRIGRELRGIREAAGLTLNAAGRRLERAGSSLSLIENGKQNIRVRDLKHILDVYAVPDPLRTTLLTLAEQNLRPGWWADFKHDLHPADLDYASLEAAATRLNILEQNVIPGLLQTKDYARAIQRTSLIESELSKADIYVRYRMARQRIVHQDDPPQITAIIGETTLHRPLGGPGVMRAQLQKLLEESDKENITVQVLPLTLGAPVYTSSAFLVLYIGQPPALSAVFIDHLTGRWMLDSTPDVVRYQDAFDRLRRIALSETDSRALIHRVKSEL</sequence>
<evidence type="ECO:0000313" key="3">
    <source>
        <dbReference type="Proteomes" id="UP000251891"/>
    </source>
</evidence>
<dbReference type="InterPro" id="IPR010982">
    <property type="entry name" value="Lambda_DNA-bd_dom_sf"/>
</dbReference>
<dbReference type="OrthoDB" id="5177725at2"/>
<dbReference type="PROSITE" id="PS50943">
    <property type="entry name" value="HTH_CROC1"/>
    <property type="match status" value="1"/>
</dbReference>
<dbReference type="Proteomes" id="UP000251891">
    <property type="component" value="Unassembled WGS sequence"/>
</dbReference>
<dbReference type="SUPFAM" id="SSF47413">
    <property type="entry name" value="lambda repressor-like DNA-binding domains"/>
    <property type="match status" value="1"/>
</dbReference>
<dbReference type="Gene3D" id="1.10.260.40">
    <property type="entry name" value="lambda repressor-like DNA-binding domains"/>
    <property type="match status" value="1"/>
</dbReference>
<evidence type="ECO:0000313" key="2">
    <source>
        <dbReference type="EMBL" id="RAY16434.1"/>
    </source>
</evidence>
<feature type="domain" description="HTH cro/C1-type" evidence="1">
    <location>
        <begin position="18"/>
        <end position="71"/>
    </location>
</feature>
<dbReference type="InterPro" id="IPR001387">
    <property type="entry name" value="Cro/C1-type_HTH"/>
</dbReference>
<dbReference type="RefSeq" id="WP_111863773.1">
    <property type="nucleotide sequence ID" value="NZ_QLYX01000002.1"/>
</dbReference>
<dbReference type="GO" id="GO:0003677">
    <property type="term" value="F:DNA binding"/>
    <property type="evidence" value="ECO:0007669"/>
    <property type="project" value="InterPro"/>
</dbReference>
<accession>A0A365HBA6</accession>
<name>A0A365HBA6_9ACTN</name>
<organism evidence="2 3">
    <name type="scientific">Actinomadura craniellae</name>
    <dbReference type="NCBI Taxonomy" id="2231787"/>
    <lineage>
        <taxon>Bacteria</taxon>
        <taxon>Bacillati</taxon>
        <taxon>Actinomycetota</taxon>
        <taxon>Actinomycetes</taxon>
        <taxon>Streptosporangiales</taxon>
        <taxon>Thermomonosporaceae</taxon>
        <taxon>Actinomadura</taxon>
    </lineage>
</organism>